<dbReference type="PANTHER" id="PTHR27001">
    <property type="entry name" value="OS01G0253100 PROTEIN"/>
    <property type="match status" value="1"/>
</dbReference>
<dbReference type="Gene3D" id="1.10.490.10">
    <property type="entry name" value="Globins"/>
    <property type="match status" value="1"/>
</dbReference>
<dbReference type="OrthoDB" id="9813021at2"/>
<reference evidence="4 5" key="1">
    <citation type="submission" date="2007-01" db="EMBL/GenBank/DDBJ databases">
        <authorList>
            <person name="Haygood M."/>
            <person name="Podell S."/>
            <person name="Anderson C."/>
            <person name="Hopkinson B."/>
            <person name="Roe K."/>
            <person name="Barbeau K."/>
            <person name="Gaasterland T."/>
            <person name="Ferriera S."/>
            <person name="Johnson J."/>
            <person name="Kravitz S."/>
            <person name="Beeson K."/>
            <person name="Sutton G."/>
            <person name="Rogers Y.-H."/>
            <person name="Friedman R."/>
            <person name="Frazier M."/>
            <person name="Venter J.C."/>
        </authorList>
    </citation>
    <scope>NUCLEOTIDE SEQUENCE [LARGE SCALE GENOMIC DNA]</scope>
    <source>
        <strain evidence="4 5">ATCC 23134</strain>
    </source>
</reference>
<protein>
    <submittedName>
        <fullName evidence="4">Protein kinase domain</fullName>
    </submittedName>
</protein>
<dbReference type="SUPFAM" id="SSF56112">
    <property type="entry name" value="Protein kinase-like (PK-like)"/>
    <property type="match status" value="1"/>
</dbReference>
<accession>A1ZGV2</accession>
<dbReference type="InterPro" id="IPR009050">
    <property type="entry name" value="Globin-like_sf"/>
</dbReference>
<dbReference type="GO" id="GO:0020037">
    <property type="term" value="F:heme binding"/>
    <property type="evidence" value="ECO:0007669"/>
    <property type="project" value="InterPro"/>
</dbReference>
<feature type="domain" description="Protein kinase" evidence="3">
    <location>
        <begin position="107"/>
        <end position="376"/>
    </location>
</feature>
<dbReference type="InterPro" id="IPR012292">
    <property type="entry name" value="Globin/Proto"/>
</dbReference>
<keyword evidence="5" id="KW-1185">Reference proteome</keyword>
<gene>
    <name evidence="4" type="ORF">M23134_08044</name>
</gene>
<keyword evidence="4" id="KW-0418">Kinase</keyword>
<name>A1ZGV2_MICM2</name>
<comment type="caution">
    <text evidence="4">The sequence shown here is derived from an EMBL/GenBank/DDBJ whole genome shotgun (WGS) entry which is preliminary data.</text>
</comment>
<proteinExistence type="predicted"/>
<organism evidence="4 5">
    <name type="scientific">Microscilla marina ATCC 23134</name>
    <dbReference type="NCBI Taxonomy" id="313606"/>
    <lineage>
        <taxon>Bacteria</taxon>
        <taxon>Pseudomonadati</taxon>
        <taxon>Bacteroidota</taxon>
        <taxon>Cytophagia</taxon>
        <taxon>Cytophagales</taxon>
        <taxon>Microscillaceae</taxon>
        <taxon>Microscilla</taxon>
    </lineage>
</organism>
<evidence type="ECO:0000256" key="2">
    <source>
        <dbReference type="ARBA" id="ARBA00022840"/>
    </source>
</evidence>
<dbReference type="GO" id="GO:0005524">
    <property type="term" value="F:ATP binding"/>
    <property type="evidence" value="ECO:0007669"/>
    <property type="project" value="UniProtKB-KW"/>
</dbReference>
<dbReference type="GO" id="GO:0005886">
    <property type="term" value="C:plasma membrane"/>
    <property type="evidence" value="ECO:0007669"/>
    <property type="project" value="TreeGrafter"/>
</dbReference>
<dbReference type="Gene3D" id="1.10.510.10">
    <property type="entry name" value="Transferase(Phosphotransferase) domain 1"/>
    <property type="match status" value="1"/>
</dbReference>
<dbReference type="InterPro" id="IPR011009">
    <property type="entry name" value="Kinase-like_dom_sf"/>
</dbReference>
<sequence>MKNLKQRVSSNDLDIACRILDDAFFDTVEELRNEYLNLRARIKENKSNELGRVATSENIELEKNLLRRTTLKLCDDIEDFVRNNFAYLFRISSKSLEKQLKLKLAAHYEVKDPINGNSAVFYHGTELNSNRRIIIRALKKYEFDPVDKATQAARKRARDARLDRILNFKHRNIIKILGTHLDSFPQCLILEYVDGISLQSILRVLPLTRVSAIEMAIQLADAIDYLHTHGEIHQRIRSSKILIDNELKPIISPFELLDRVKTPQEGENFLADLHYAAPEALADMRNATEKSDQFSLGAVIFEMLTGKPLFRPLSRGKASLQEVFQHRLHFFNVQKVNQQVLAQVEDTKLRSVLKKMLAYHPNDRYFSMGEVKHELQAIHLHKNKSIDLALASYRRCCIRNPEFFNHFYEALFAHPALGEQIKAYFTAPEVVDNDRNRKRKLRNALLLLLGNIEHSSIYGHISQIKGHSKLGMEFYEAFMDQLIITVAKNDYLWQKYEAANNPALQDAWAAVKNRTLAGLRVVLAK</sequence>
<evidence type="ECO:0000313" key="5">
    <source>
        <dbReference type="Proteomes" id="UP000004095"/>
    </source>
</evidence>
<dbReference type="PROSITE" id="PS50011">
    <property type="entry name" value="PROTEIN_KINASE_DOM"/>
    <property type="match status" value="1"/>
</dbReference>
<dbReference type="eggNOG" id="COG0515">
    <property type="taxonomic scope" value="Bacteria"/>
</dbReference>
<dbReference type="AlphaFoldDB" id="A1ZGV2"/>
<dbReference type="PANTHER" id="PTHR27001:SF931">
    <property type="entry name" value="OS11G0664100 PROTEIN"/>
    <property type="match status" value="1"/>
</dbReference>
<evidence type="ECO:0000256" key="1">
    <source>
        <dbReference type="ARBA" id="ARBA00022741"/>
    </source>
</evidence>
<dbReference type="GO" id="GO:0004672">
    <property type="term" value="F:protein kinase activity"/>
    <property type="evidence" value="ECO:0007669"/>
    <property type="project" value="InterPro"/>
</dbReference>
<keyword evidence="2" id="KW-0067">ATP-binding</keyword>
<keyword evidence="1" id="KW-0547">Nucleotide-binding</keyword>
<dbReference type="InterPro" id="IPR000719">
    <property type="entry name" value="Prot_kinase_dom"/>
</dbReference>
<dbReference type="Pfam" id="PF00069">
    <property type="entry name" value="Pkinase"/>
    <property type="match status" value="1"/>
</dbReference>
<dbReference type="Proteomes" id="UP000004095">
    <property type="component" value="Unassembled WGS sequence"/>
</dbReference>
<keyword evidence="4" id="KW-0808">Transferase</keyword>
<dbReference type="RefSeq" id="WP_002695108.1">
    <property type="nucleotide sequence ID" value="NZ_AAWS01000007.1"/>
</dbReference>
<dbReference type="SUPFAM" id="SSF46458">
    <property type="entry name" value="Globin-like"/>
    <property type="match status" value="1"/>
</dbReference>
<dbReference type="EMBL" id="AAWS01000007">
    <property type="protein sequence ID" value="EAY30222.1"/>
    <property type="molecule type" value="Genomic_DNA"/>
</dbReference>
<dbReference type="GO" id="GO:0019825">
    <property type="term" value="F:oxygen binding"/>
    <property type="evidence" value="ECO:0007669"/>
    <property type="project" value="InterPro"/>
</dbReference>
<evidence type="ECO:0000259" key="3">
    <source>
        <dbReference type="PROSITE" id="PS50011"/>
    </source>
</evidence>
<evidence type="ECO:0000313" key="4">
    <source>
        <dbReference type="EMBL" id="EAY30222.1"/>
    </source>
</evidence>